<comment type="caution">
    <text evidence="1">The sequence shown here is derived from an EMBL/GenBank/DDBJ whole genome shotgun (WGS) entry which is preliminary data.</text>
</comment>
<reference evidence="1" key="2">
    <citation type="submission" date="2021-04" db="EMBL/GenBank/DDBJ databases">
        <authorList>
            <person name="Gilroy R."/>
        </authorList>
    </citation>
    <scope>NUCLEOTIDE SEQUENCE</scope>
    <source>
        <strain evidence="1">CHK169-11906</strain>
    </source>
</reference>
<organism evidence="1 2">
    <name type="scientific">Candidatus Alistipes avicola</name>
    <dbReference type="NCBI Taxonomy" id="2838432"/>
    <lineage>
        <taxon>Bacteria</taxon>
        <taxon>Pseudomonadati</taxon>
        <taxon>Bacteroidota</taxon>
        <taxon>Bacteroidia</taxon>
        <taxon>Bacteroidales</taxon>
        <taxon>Rikenellaceae</taxon>
        <taxon>Alistipes</taxon>
    </lineage>
</organism>
<dbReference type="AlphaFoldDB" id="A0A9D2L3Y0"/>
<dbReference type="EMBL" id="DWYR01000009">
    <property type="protein sequence ID" value="HJA98650.1"/>
    <property type="molecule type" value="Genomic_DNA"/>
</dbReference>
<proteinExistence type="predicted"/>
<evidence type="ECO:0000313" key="1">
    <source>
        <dbReference type="EMBL" id="HJA98650.1"/>
    </source>
</evidence>
<name>A0A9D2L3Y0_9BACT</name>
<evidence type="ECO:0000313" key="2">
    <source>
        <dbReference type="Proteomes" id="UP000824259"/>
    </source>
</evidence>
<dbReference type="Proteomes" id="UP000824259">
    <property type="component" value="Unassembled WGS sequence"/>
</dbReference>
<protein>
    <submittedName>
        <fullName evidence="1">Uncharacterized protein</fullName>
    </submittedName>
</protein>
<sequence>MRKEFTANIKVLRNEHTLEGATLEVEYCIGWGREGKIQGDSMTRTELETLYALIGKALEEHL</sequence>
<reference evidence="1" key="1">
    <citation type="journal article" date="2021" name="PeerJ">
        <title>Extensive microbial diversity within the chicken gut microbiome revealed by metagenomics and culture.</title>
        <authorList>
            <person name="Gilroy R."/>
            <person name="Ravi A."/>
            <person name="Getino M."/>
            <person name="Pursley I."/>
            <person name="Horton D.L."/>
            <person name="Alikhan N.F."/>
            <person name="Baker D."/>
            <person name="Gharbi K."/>
            <person name="Hall N."/>
            <person name="Watson M."/>
            <person name="Adriaenssens E.M."/>
            <person name="Foster-Nyarko E."/>
            <person name="Jarju S."/>
            <person name="Secka A."/>
            <person name="Antonio M."/>
            <person name="Oren A."/>
            <person name="Chaudhuri R.R."/>
            <person name="La Ragione R."/>
            <person name="Hildebrand F."/>
            <person name="Pallen M.J."/>
        </authorList>
    </citation>
    <scope>NUCLEOTIDE SEQUENCE</scope>
    <source>
        <strain evidence="1">CHK169-11906</strain>
    </source>
</reference>
<accession>A0A9D2L3Y0</accession>
<gene>
    <name evidence="1" type="ORF">H9779_03500</name>
</gene>